<sequence>MQKYLRPKEKFIFLSCIEKKDYEKEKSLMVQQKHETSPEGKRIYFVLPNGQLHGKLSFFWLDGTKSLECAFVDGEKHGLEKIWDKQGQLLQETNWRKGKKHGQEIFWRDSRIKSFGHWEDGTKHGEHVHIFFELAVQKIFYDKGKILKEIIL</sequence>
<dbReference type="EMBL" id="KT428292">
    <property type="protein sequence ID" value="ALH06765.1"/>
    <property type="molecule type" value="Genomic_DNA"/>
</dbReference>
<name>A0A0N9P8J4_9VIRU</name>
<protein>
    <recommendedName>
        <fullName evidence="3">MORN repeat-containing protein</fullName>
    </recommendedName>
</protein>
<dbReference type="Gene3D" id="2.20.110.10">
    <property type="entry name" value="Histone H3 K4-specific methyltransferase SET7/9 N-terminal domain"/>
    <property type="match status" value="1"/>
</dbReference>
<proteinExistence type="predicted"/>
<dbReference type="SUPFAM" id="SSF82185">
    <property type="entry name" value="Histone H3 K4-specific methyltransferase SET7/9 N-terminal domain"/>
    <property type="match status" value="1"/>
</dbReference>
<reference evidence="1" key="1">
    <citation type="journal article" date="2015" name="Genome Announc.">
        <title>Complete Genome Sequence of a New Member of the Marseilleviridae Recovered from the Brackish Submarine Spring in the Cassis Port-Miou Calanque, France.</title>
        <authorList>
            <person name="Doutre G."/>
            <person name="Arfib B."/>
            <person name="Rochette P."/>
            <person name="Claverie J.M."/>
            <person name="Bonin P."/>
            <person name="Abergel C."/>
        </authorList>
    </citation>
    <scope>NUCLEOTIDE SEQUENCE [LARGE SCALE GENOMIC DNA]</scope>
    <source>
        <strain evidence="1">1</strain>
    </source>
</reference>
<evidence type="ECO:0000313" key="1">
    <source>
        <dbReference type="EMBL" id="ALH06765.1"/>
    </source>
</evidence>
<accession>A0A0N9P8J4</accession>
<dbReference type="Proteomes" id="UP000319438">
    <property type="component" value="Segment"/>
</dbReference>
<organism evidence="1 2">
    <name type="scientific">Port-miou virus</name>
    <dbReference type="NCBI Taxonomy" id="1733873"/>
    <lineage>
        <taxon>Viruses</taxon>
        <taxon>Varidnaviria</taxon>
        <taxon>Bamfordvirae</taxon>
        <taxon>Nucleocytoviricota</taxon>
        <taxon>Megaviricetes</taxon>
        <taxon>Pimascovirales</taxon>
        <taxon>Pimascovirales incertae sedis</taxon>
        <taxon>Marseilleviridae</taxon>
        <taxon>Losannavirus</taxon>
        <taxon>Losannavirus lausannense</taxon>
        <taxon>Lausannevirus</taxon>
    </lineage>
</organism>
<evidence type="ECO:0000313" key="2">
    <source>
        <dbReference type="Proteomes" id="UP000319438"/>
    </source>
</evidence>
<evidence type="ECO:0008006" key="3">
    <source>
        <dbReference type="Google" id="ProtNLM"/>
    </source>
</evidence>
<gene>
    <name evidence="1" type="ORF">PMV_067</name>
</gene>